<evidence type="ECO:0000259" key="6">
    <source>
        <dbReference type="Pfam" id="PF14512"/>
    </source>
</evidence>
<proteinExistence type="inferred from homology"/>
<evidence type="ECO:0000256" key="1">
    <source>
        <dbReference type="ARBA" id="ARBA00001917"/>
    </source>
</evidence>
<sequence length="266" mass="30455">MIFDKPLSEIIEARYSVRNYDKKPLSEEIITKLEDYISKVENPFNKKIRIKLLKKENNEESIKLGTYGVIKGANYFLAAACNKEEFAFEALGYTFEKVVLYCTSLGLATVWLGGTFSKGDFAKAMNLQKNEVLPIVSPLGYEGGNKSLIGLLIGNHKNKRKKYSDLFFDNNFDRPYLFENNDKYSKAFEMVRLAPSSINSQPWRILKKGNIIHIYSNEKTDINKIDIGIALCHLDLSLQELGVIGEFKFINPKIKSKYKYIVSYVI</sequence>
<keyword evidence="8" id="KW-1185">Reference proteome</keyword>
<comment type="cofactor">
    <cofactor evidence="1">
        <name>FMN</name>
        <dbReference type="ChEBI" id="CHEBI:58210"/>
    </cofactor>
</comment>
<evidence type="ECO:0000256" key="4">
    <source>
        <dbReference type="ARBA" id="ARBA00022643"/>
    </source>
</evidence>
<evidence type="ECO:0000313" key="7">
    <source>
        <dbReference type="EMBL" id="ASW43238.1"/>
    </source>
</evidence>
<name>A0A343JCI0_9CLOT</name>
<reference evidence="7 8" key="1">
    <citation type="submission" date="2016-08" db="EMBL/GenBank/DDBJ databases">
        <title>Complete Genome Sequence Of The Indigo Reducing Clostridium isatidis DSM15098.</title>
        <authorList>
            <person name="Little G.T."/>
            <person name="Minton N.P."/>
        </authorList>
    </citation>
    <scope>NUCLEOTIDE SEQUENCE [LARGE SCALE GENOMIC DNA]</scope>
    <source>
        <strain evidence="7 8">DSM 15098</strain>
    </source>
</reference>
<dbReference type="RefSeq" id="WP_119865374.1">
    <property type="nucleotide sequence ID" value="NZ_CP016786.1"/>
</dbReference>
<evidence type="ECO:0000256" key="3">
    <source>
        <dbReference type="ARBA" id="ARBA00022630"/>
    </source>
</evidence>
<dbReference type="OrthoDB" id="9814075at2"/>
<comment type="similarity">
    <text evidence="2">Belongs to the nitroreductase family.</text>
</comment>
<evidence type="ECO:0000256" key="2">
    <source>
        <dbReference type="ARBA" id="ARBA00007118"/>
    </source>
</evidence>
<dbReference type="AlphaFoldDB" id="A0A343JCI0"/>
<keyword evidence="4" id="KW-0288">FMN</keyword>
<dbReference type="Pfam" id="PF14512">
    <property type="entry name" value="TM1586_NiRdase"/>
    <property type="match status" value="1"/>
</dbReference>
<dbReference type="InterPro" id="IPR029478">
    <property type="entry name" value="TM1586_NiRdase"/>
</dbReference>
<dbReference type="Gene3D" id="3.40.109.10">
    <property type="entry name" value="NADH Oxidase"/>
    <property type="match status" value="1"/>
</dbReference>
<dbReference type="InterPro" id="IPR000415">
    <property type="entry name" value="Nitroreductase-like"/>
</dbReference>
<dbReference type="GO" id="GO:0016491">
    <property type="term" value="F:oxidoreductase activity"/>
    <property type="evidence" value="ECO:0007669"/>
    <property type="project" value="UniProtKB-KW"/>
</dbReference>
<keyword evidence="3" id="KW-0285">Flavoprotein</keyword>
<accession>A0A343JCI0</accession>
<evidence type="ECO:0000256" key="5">
    <source>
        <dbReference type="ARBA" id="ARBA00023002"/>
    </source>
</evidence>
<dbReference type="PANTHER" id="PTHR43673">
    <property type="entry name" value="NAD(P)H NITROREDUCTASE YDGI-RELATED"/>
    <property type="match status" value="1"/>
</dbReference>
<dbReference type="EMBL" id="CP016786">
    <property type="protein sequence ID" value="ASW43238.1"/>
    <property type="molecule type" value="Genomic_DNA"/>
</dbReference>
<dbReference type="KEGG" id="cia:BEN51_07010"/>
<protein>
    <submittedName>
        <fullName evidence="7">Nitroreductase Nfs</fullName>
    </submittedName>
</protein>
<evidence type="ECO:0000313" key="8">
    <source>
        <dbReference type="Proteomes" id="UP000264883"/>
    </source>
</evidence>
<dbReference type="SUPFAM" id="SSF55469">
    <property type="entry name" value="FMN-dependent nitroreductase-like"/>
    <property type="match status" value="1"/>
</dbReference>
<gene>
    <name evidence="7" type="ORF">BEN51_07010</name>
</gene>
<keyword evidence="5" id="KW-0560">Oxidoreductase</keyword>
<dbReference type="Proteomes" id="UP000264883">
    <property type="component" value="Chromosome"/>
</dbReference>
<feature type="domain" description="Putative nitroreductase TM1586" evidence="6">
    <location>
        <begin position="8"/>
        <end position="236"/>
    </location>
</feature>
<dbReference type="Gene3D" id="3.40.109.30">
    <property type="entry name" value="putative nitroreductase (tm1586), domain 2"/>
    <property type="match status" value="1"/>
</dbReference>
<dbReference type="PANTHER" id="PTHR43673:SF2">
    <property type="entry name" value="NITROREDUCTASE"/>
    <property type="match status" value="1"/>
</dbReference>
<organism evidence="7 8">
    <name type="scientific">Clostridium isatidis</name>
    <dbReference type="NCBI Taxonomy" id="182773"/>
    <lineage>
        <taxon>Bacteria</taxon>
        <taxon>Bacillati</taxon>
        <taxon>Bacillota</taxon>
        <taxon>Clostridia</taxon>
        <taxon>Eubacteriales</taxon>
        <taxon>Clostridiaceae</taxon>
        <taxon>Clostridium</taxon>
    </lineage>
</organism>